<gene>
    <name evidence="1" type="ORF">SNEC2469_LOCUS34635</name>
</gene>
<keyword evidence="2" id="KW-1185">Reference proteome</keyword>
<accession>A0A813CFD8</accession>
<comment type="caution">
    <text evidence="1">The sequence shown here is derived from an EMBL/GenBank/DDBJ whole genome shotgun (WGS) entry which is preliminary data.</text>
</comment>
<dbReference type="Proteomes" id="UP000601435">
    <property type="component" value="Unassembled WGS sequence"/>
</dbReference>
<proteinExistence type="predicted"/>
<dbReference type="AlphaFoldDB" id="A0A813CFD8"/>
<evidence type="ECO:0000313" key="2">
    <source>
        <dbReference type="Proteomes" id="UP000601435"/>
    </source>
</evidence>
<evidence type="ECO:0000313" key="1">
    <source>
        <dbReference type="EMBL" id="CAE7942368.1"/>
    </source>
</evidence>
<name>A0A813CFD8_9DINO</name>
<sequence>DLMMSTAPGHPFFYEALKSIREYVSKHKQTVCERDRSTPTYDLMFLTAWGRLSMLARAWSAAGLNQTSLQFLESLFLREPVDATFAHLALHSLANLSIEEIQLHPPPKSELRLERWLERMLRLQEQSPPRFLTLPLSEERFGRMKVLQQAPDLLIVPVAVSPVLPKAALRELHLHCLGDVTCFQRNISAEAQRQLPNRDPRHSWLLVFNEDNGIWEGSWNRPQQEAFERAAASFAHSEL</sequence>
<feature type="non-terminal residue" evidence="1">
    <location>
        <position position="239"/>
    </location>
</feature>
<dbReference type="EMBL" id="CAJNJA010096419">
    <property type="protein sequence ID" value="CAE7942368.1"/>
    <property type="molecule type" value="Genomic_DNA"/>
</dbReference>
<organism evidence="1 2">
    <name type="scientific">Symbiodinium necroappetens</name>
    <dbReference type="NCBI Taxonomy" id="1628268"/>
    <lineage>
        <taxon>Eukaryota</taxon>
        <taxon>Sar</taxon>
        <taxon>Alveolata</taxon>
        <taxon>Dinophyceae</taxon>
        <taxon>Suessiales</taxon>
        <taxon>Symbiodiniaceae</taxon>
        <taxon>Symbiodinium</taxon>
    </lineage>
</organism>
<protein>
    <submittedName>
        <fullName evidence="1">Uncharacterized protein</fullName>
    </submittedName>
</protein>
<dbReference type="OrthoDB" id="433733at2759"/>
<reference evidence="1" key="1">
    <citation type="submission" date="2021-02" db="EMBL/GenBank/DDBJ databases">
        <authorList>
            <person name="Dougan E. K."/>
            <person name="Rhodes N."/>
            <person name="Thang M."/>
            <person name="Chan C."/>
        </authorList>
    </citation>
    <scope>NUCLEOTIDE SEQUENCE</scope>
</reference>